<dbReference type="PANTHER" id="PTHR45947">
    <property type="entry name" value="SULFOQUINOVOSYL TRANSFERASE SQD2"/>
    <property type="match status" value="1"/>
</dbReference>
<evidence type="ECO:0000313" key="2">
    <source>
        <dbReference type="EMBL" id="AIA88287.1"/>
    </source>
</evidence>
<dbReference type="SUPFAM" id="SSF53756">
    <property type="entry name" value="UDP-Glycosyltransferase/glycogen phosphorylase"/>
    <property type="match status" value="1"/>
</dbReference>
<dbReference type="Gene3D" id="3.40.50.2000">
    <property type="entry name" value="Glycogen Phosphorylase B"/>
    <property type="match status" value="1"/>
</dbReference>
<dbReference type="AlphaFoldDB" id="A0A060C022"/>
<feature type="domain" description="Glycosyl transferase family 1" evidence="1">
    <location>
        <begin position="2"/>
        <end position="101"/>
    </location>
</feature>
<dbReference type="Pfam" id="PF00534">
    <property type="entry name" value="Glycos_transf_1"/>
    <property type="match status" value="1"/>
</dbReference>
<protein>
    <submittedName>
        <fullName evidence="2">Glycos_transf_1</fullName>
    </submittedName>
</protein>
<accession>A0A060C022</accession>
<evidence type="ECO:0000259" key="1">
    <source>
        <dbReference type="Pfam" id="PF00534"/>
    </source>
</evidence>
<sequence>MVGRGGEERRLRALAGPTVEFRGAVSDGEIARLYARARAFLFPGEEDFGITPVEAQSAGTPVLAFGRGGAAETVLDGKTGLFFEEQTAESLSDCILRFERGGVAFTRAEIREHSLQFGEARFQREIYDFCMKKWEARGS</sequence>
<dbReference type="InterPro" id="IPR001296">
    <property type="entry name" value="Glyco_trans_1"/>
</dbReference>
<proteinExistence type="predicted"/>
<dbReference type="EMBL" id="KF121006">
    <property type="protein sequence ID" value="AIA88287.1"/>
    <property type="molecule type" value="Genomic_DNA"/>
</dbReference>
<dbReference type="GO" id="GO:0016757">
    <property type="term" value="F:glycosyltransferase activity"/>
    <property type="evidence" value="ECO:0007669"/>
    <property type="project" value="InterPro"/>
</dbReference>
<dbReference type="PANTHER" id="PTHR45947:SF3">
    <property type="entry name" value="SULFOQUINOVOSYL TRANSFERASE SQD2"/>
    <property type="match status" value="1"/>
</dbReference>
<organism evidence="2">
    <name type="scientific">uncultured Thermoanaerobacter sp</name>
    <dbReference type="NCBI Taxonomy" id="242695"/>
    <lineage>
        <taxon>Bacteria</taxon>
        <taxon>Bacillati</taxon>
        <taxon>Bacillota</taxon>
        <taxon>Clostridia</taxon>
        <taxon>Thermoanaerobacterales</taxon>
        <taxon>Thermoanaerobacteraceae</taxon>
        <taxon>Thermoanaerobacter</taxon>
        <taxon>environmental samples</taxon>
    </lineage>
</organism>
<dbReference type="InterPro" id="IPR050194">
    <property type="entry name" value="Glycosyltransferase_grp1"/>
</dbReference>
<reference evidence="2" key="1">
    <citation type="journal article" date="2013" name="Environ. Microbiol.">
        <title>Seasonally variable intestinal metagenomes of the red palm weevil (Rhynchophorus ferrugineus).</title>
        <authorList>
            <person name="Jia S."/>
            <person name="Zhang X."/>
            <person name="Zhang G."/>
            <person name="Yin A."/>
            <person name="Zhang S."/>
            <person name="Li F."/>
            <person name="Wang L."/>
            <person name="Zhao D."/>
            <person name="Yun Q."/>
            <person name="Tala"/>
            <person name="Wang J."/>
            <person name="Sun G."/>
            <person name="Baabdullah M."/>
            <person name="Yu X."/>
            <person name="Hu S."/>
            <person name="Al-Mssallem I.S."/>
            <person name="Yu J."/>
        </authorList>
    </citation>
    <scope>NUCLEOTIDE SEQUENCE</scope>
</reference>
<name>A0A060C022_9THEO</name>